<evidence type="ECO:0000256" key="1">
    <source>
        <dbReference type="SAM" id="Coils"/>
    </source>
</evidence>
<dbReference type="Proteomes" id="UP000198210">
    <property type="component" value="Chromosome I"/>
</dbReference>
<evidence type="ECO:0008006" key="5">
    <source>
        <dbReference type="Google" id="ProtNLM"/>
    </source>
</evidence>
<feature type="coiled-coil region" evidence="1">
    <location>
        <begin position="163"/>
        <end position="190"/>
    </location>
</feature>
<evidence type="ECO:0000256" key="2">
    <source>
        <dbReference type="SAM" id="MobiDB-lite"/>
    </source>
</evidence>
<evidence type="ECO:0000313" key="3">
    <source>
        <dbReference type="EMBL" id="SCG72984.1"/>
    </source>
</evidence>
<gene>
    <name evidence="3" type="ORF">GA0074704_4847</name>
</gene>
<proteinExistence type="predicted"/>
<dbReference type="AlphaFoldDB" id="A0A1C5JQY2"/>
<evidence type="ECO:0000313" key="4">
    <source>
        <dbReference type="Proteomes" id="UP000198210"/>
    </source>
</evidence>
<feature type="region of interest" description="Disordered" evidence="2">
    <location>
        <begin position="294"/>
        <end position="325"/>
    </location>
</feature>
<dbReference type="RefSeq" id="WP_157743779.1">
    <property type="nucleotide sequence ID" value="NZ_JBHLYF010000002.1"/>
</dbReference>
<feature type="compositionally biased region" description="Basic and acidic residues" evidence="2">
    <location>
        <begin position="310"/>
        <end position="325"/>
    </location>
</feature>
<sequence length="325" mass="36040">MSMNPVLGREELSRLPFRRRPVPRQGTRLVFEGPNGELTVPPHPYTAGEGWWRGPRAMYVVDVTEHAERFECTLPCRGGALHFDSVVAYSWQVAAPEVVVREQEADPAAHCERFLRERLRAVTKRFTALQSHDAEEAIRAELSPVELVVGRGLRISALRVELIINAEQKVLASEKEIEALRHEVEILKTRGRIERDGLNQDAELEQQEKRARHYAALLAGGGPALAGMIAAQDPSKAEEAVRFMVELHEKDQQMAIETLKVIIEGDQLRLGELDDAVTTAVQRFKAIFGPSGTRFGTSAAIDPTEEPEAIADRPAPEPDEGGGRP</sequence>
<organism evidence="3 4">
    <name type="scientific">Micromonospora siamensis</name>
    <dbReference type="NCBI Taxonomy" id="299152"/>
    <lineage>
        <taxon>Bacteria</taxon>
        <taxon>Bacillati</taxon>
        <taxon>Actinomycetota</taxon>
        <taxon>Actinomycetes</taxon>
        <taxon>Micromonosporales</taxon>
        <taxon>Micromonosporaceae</taxon>
        <taxon>Micromonospora</taxon>
    </lineage>
</organism>
<name>A0A1C5JQY2_9ACTN</name>
<accession>A0A1C5JQY2</accession>
<reference evidence="3 4" key="1">
    <citation type="submission" date="2016-06" db="EMBL/GenBank/DDBJ databases">
        <authorList>
            <person name="Kjaerup R.B."/>
            <person name="Dalgaard T.S."/>
            <person name="Juul-Madsen H.R."/>
        </authorList>
    </citation>
    <scope>NUCLEOTIDE SEQUENCE [LARGE SCALE GENOMIC DNA]</scope>
    <source>
        <strain evidence="3 4">DSM 45097</strain>
    </source>
</reference>
<keyword evidence="4" id="KW-1185">Reference proteome</keyword>
<protein>
    <recommendedName>
        <fullName evidence="5">SPFH domain / Band 7 family protein</fullName>
    </recommendedName>
</protein>
<dbReference type="EMBL" id="LT607751">
    <property type="protein sequence ID" value="SCG72984.1"/>
    <property type="molecule type" value="Genomic_DNA"/>
</dbReference>
<keyword evidence="1" id="KW-0175">Coiled coil</keyword>